<evidence type="ECO:0000256" key="1">
    <source>
        <dbReference type="SAM" id="Coils"/>
    </source>
</evidence>
<gene>
    <name evidence="2" type="ORF">D0864_01495</name>
</gene>
<protein>
    <submittedName>
        <fullName evidence="2">Uncharacterized protein</fullName>
    </submittedName>
</protein>
<evidence type="ECO:0000313" key="3">
    <source>
        <dbReference type="Proteomes" id="UP000269539"/>
    </source>
</evidence>
<sequence>MSSQEYDPLLEEFSRLQQKYGRLQEKYDKLREGHDKLHEKYDKLHFANEQSNARESQSQSSIKKLATECRNAEACMSNLQNEVHNLSRQCSQAQRAHHEEQELAAKLHQQLLVFKKEASASARVANQLTDDEIRSKMDTIFYSIQDFVMRALRRGAFDPTKLHPNSKVWAADSSLDPERAFEVNASAMLVSLCCNVLVQMYDSSFYFGFSSQPTFVELRNVVQRVGTTQDRTALKEWLERTRKLLFQMDREALHQADKDLETSAIQLLAKDLGDCIAVDWNASEATLRKILGSAAELFRALHSSKATFDLETAPVRDGVDMAVFDMDKMTSVNSAEEEAALIGRPIEVSVFPGIFKYGDEHGQNAEQMTVVCKARVVPQQPRKTLKSKPQHGVLI</sequence>
<accession>A0A3M7H845</accession>
<name>A0A3M7H845_HORWE</name>
<dbReference type="EMBL" id="QWIO01000092">
    <property type="protein sequence ID" value="RMZ09540.1"/>
    <property type="molecule type" value="Genomic_DNA"/>
</dbReference>
<keyword evidence="1" id="KW-0175">Coiled coil</keyword>
<dbReference type="Gene3D" id="1.20.5.340">
    <property type="match status" value="1"/>
</dbReference>
<proteinExistence type="predicted"/>
<dbReference type="AlphaFoldDB" id="A0A3M7H845"/>
<organism evidence="2 3">
    <name type="scientific">Hortaea werneckii</name>
    <name type="common">Black yeast</name>
    <name type="synonym">Cladosporium werneckii</name>
    <dbReference type="NCBI Taxonomy" id="91943"/>
    <lineage>
        <taxon>Eukaryota</taxon>
        <taxon>Fungi</taxon>
        <taxon>Dikarya</taxon>
        <taxon>Ascomycota</taxon>
        <taxon>Pezizomycotina</taxon>
        <taxon>Dothideomycetes</taxon>
        <taxon>Dothideomycetidae</taxon>
        <taxon>Mycosphaerellales</taxon>
        <taxon>Teratosphaeriaceae</taxon>
        <taxon>Hortaea</taxon>
    </lineage>
</organism>
<evidence type="ECO:0000313" key="2">
    <source>
        <dbReference type="EMBL" id="RMZ09540.1"/>
    </source>
</evidence>
<reference evidence="2 3" key="1">
    <citation type="journal article" date="2018" name="BMC Genomics">
        <title>Genomic evidence for intraspecific hybridization in a clonal and extremely halotolerant yeast.</title>
        <authorList>
            <person name="Gostincar C."/>
            <person name="Stajich J.E."/>
            <person name="Zupancic J."/>
            <person name="Zalar P."/>
            <person name="Gunde-Cimerman N."/>
        </authorList>
    </citation>
    <scope>NUCLEOTIDE SEQUENCE [LARGE SCALE GENOMIC DNA]</scope>
    <source>
        <strain evidence="2 3">EXF-10513</strain>
    </source>
</reference>
<feature type="coiled-coil region" evidence="1">
    <location>
        <begin position="13"/>
        <end position="96"/>
    </location>
</feature>
<dbReference type="VEuPathDB" id="FungiDB:BTJ68_11287"/>
<dbReference type="Proteomes" id="UP000269539">
    <property type="component" value="Unassembled WGS sequence"/>
</dbReference>
<comment type="caution">
    <text evidence="2">The sequence shown here is derived from an EMBL/GenBank/DDBJ whole genome shotgun (WGS) entry which is preliminary data.</text>
</comment>